<evidence type="ECO:0000313" key="8">
    <source>
        <dbReference type="Proteomes" id="UP000182658"/>
    </source>
</evidence>
<feature type="transmembrane region" description="Helical" evidence="6">
    <location>
        <begin position="133"/>
        <end position="157"/>
    </location>
</feature>
<keyword evidence="3 6" id="KW-0812">Transmembrane</keyword>
<dbReference type="Gene3D" id="1.20.1740.10">
    <property type="entry name" value="Amino acid/polyamine transporter I"/>
    <property type="match status" value="1"/>
</dbReference>
<comment type="subcellular location">
    <subcellularLocation>
        <location evidence="1">Membrane</location>
        <topology evidence="1">Multi-pass membrane protein</topology>
    </subcellularLocation>
</comment>
<dbReference type="PANTHER" id="PTHR45649">
    <property type="entry name" value="AMINO-ACID PERMEASE BAT1"/>
    <property type="match status" value="1"/>
</dbReference>
<dbReference type="STRING" id="1408157.A0A1J7IG96"/>
<feature type="transmembrane region" description="Helical" evidence="6">
    <location>
        <begin position="388"/>
        <end position="406"/>
    </location>
</feature>
<dbReference type="PANTHER" id="PTHR45649:SF41">
    <property type="entry name" value="TRANSPORTER, PUTATIVE (EUROFUNG)-RELATED"/>
    <property type="match status" value="1"/>
</dbReference>
<name>A0A1J7IG96_9PEZI</name>
<evidence type="ECO:0000256" key="3">
    <source>
        <dbReference type="ARBA" id="ARBA00022692"/>
    </source>
</evidence>
<gene>
    <name evidence="7" type="ORF">CONLIGDRAFT_706468</name>
</gene>
<dbReference type="GO" id="GO:0016020">
    <property type="term" value="C:membrane"/>
    <property type="evidence" value="ECO:0007669"/>
    <property type="project" value="UniProtKB-SubCell"/>
</dbReference>
<evidence type="ECO:0000256" key="1">
    <source>
        <dbReference type="ARBA" id="ARBA00004141"/>
    </source>
</evidence>
<dbReference type="PIRSF" id="PIRSF006060">
    <property type="entry name" value="AA_transporter"/>
    <property type="match status" value="1"/>
</dbReference>
<feature type="transmembrane region" description="Helical" evidence="6">
    <location>
        <begin position="86"/>
        <end position="105"/>
    </location>
</feature>
<organism evidence="7 8">
    <name type="scientific">Coniochaeta ligniaria NRRL 30616</name>
    <dbReference type="NCBI Taxonomy" id="1408157"/>
    <lineage>
        <taxon>Eukaryota</taxon>
        <taxon>Fungi</taxon>
        <taxon>Dikarya</taxon>
        <taxon>Ascomycota</taxon>
        <taxon>Pezizomycotina</taxon>
        <taxon>Sordariomycetes</taxon>
        <taxon>Sordariomycetidae</taxon>
        <taxon>Coniochaetales</taxon>
        <taxon>Coniochaetaceae</taxon>
        <taxon>Coniochaeta</taxon>
    </lineage>
</organism>
<accession>A0A1J7IG96</accession>
<protein>
    <submittedName>
        <fullName evidence="7">Amino acid permease</fullName>
    </submittedName>
</protein>
<keyword evidence="8" id="KW-1185">Reference proteome</keyword>
<dbReference type="Pfam" id="PF13520">
    <property type="entry name" value="AA_permease_2"/>
    <property type="match status" value="1"/>
</dbReference>
<sequence length="529" mass="57654">MATDTQKTSAIETNSREDELYEMQPTSKLGGTNHDDHDMRMLGRVQQLNRNFRFISTLGFACTLMSTWEIALMTCTFALINGGTAGLVWGYFIVWMGYLLVFATISEMASMAPTSGGQYHWVSEFAPPGSQRFVSYIVGWISVLGWQSGLASLTFLVGTMIQGLITLNNPDYIPQGWHGTLLVIAVTAFCIIFNTILAKRLPMVEGLVLIIHILGFFAVLVPLWVLAPRASASDVFTTFLNLGGWSSTGLAFMVGLLSPVYTLIGADSAVHMSEEVNDASIVLPKAIMWAAAVNGTLGWVMIITLAFTLGDLEAILGTLTGYPFIQVFYNVTNSYAGTSIMTAIVIVNITSACISTVATASRQTWSFARDNGLPFSGTLSHVRPGWNIPLNSVILTFAITTLLSLINIGSTVAFNAIGSLAVSALLGTYIISFTCLVLRRLRGPLPPRRWSLGAAGMFVNVGAICFLLVVWVFIFFPVEAVVEPSTMNWNVVMFCGTMICAVVYYFIQGRKTYTSPVDLVRRSADRLEL</sequence>
<feature type="transmembrane region" description="Helical" evidence="6">
    <location>
        <begin position="412"/>
        <end position="438"/>
    </location>
</feature>
<keyword evidence="2" id="KW-0813">Transport</keyword>
<dbReference type="AlphaFoldDB" id="A0A1J7IG96"/>
<dbReference type="Proteomes" id="UP000182658">
    <property type="component" value="Unassembled WGS sequence"/>
</dbReference>
<evidence type="ECO:0000256" key="5">
    <source>
        <dbReference type="ARBA" id="ARBA00023136"/>
    </source>
</evidence>
<keyword evidence="4 6" id="KW-1133">Transmembrane helix</keyword>
<feature type="transmembrane region" description="Helical" evidence="6">
    <location>
        <begin position="177"/>
        <end position="197"/>
    </location>
</feature>
<evidence type="ECO:0000256" key="4">
    <source>
        <dbReference type="ARBA" id="ARBA00022989"/>
    </source>
</evidence>
<feature type="transmembrane region" description="Helical" evidence="6">
    <location>
        <begin position="245"/>
        <end position="266"/>
    </location>
</feature>
<feature type="transmembrane region" description="Helical" evidence="6">
    <location>
        <begin position="287"/>
        <end position="309"/>
    </location>
</feature>
<evidence type="ECO:0000256" key="6">
    <source>
        <dbReference type="SAM" id="Phobius"/>
    </source>
</evidence>
<feature type="transmembrane region" description="Helical" evidence="6">
    <location>
        <begin position="340"/>
        <end position="360"/>
    </location>
</feature>
<feature type="transmembrane region" description="Helical" evidence="6">
    <location>
        <begin position="54"/>
        <end position="80"/>
    </location>
</feature>
<evidence type="ECO:0000256" key="2">
    <source>
        <dbReference type="ARBA" id="ARBA00022448"/>
    </source>
</evidence>
<dbReference type="InParanoid" id="A0A1J7IG96"/>
<keyword evidence="5 6" id="KW-0472">Membrane</keyword>
<feature type="transmembrane region" description="Helical" evidence="6">
    <location>
        <begin position="488"/>
        <end position="507"/>
    </location>
</feature>
<dbReference type="EMBL" id="KV875100">
    <property type="protein sequence ID" value="OIW26307.1"/>
    <property type="molecule type" value="Genomic_DNA"/>
</dbReference>
<dbReference type="InterPro" id="IPR002293">
    <property type="entry name" value="AA/rel_permease1"/>
</dbReference>
<evidence type="ECO:0000313" key="7">
    <source>
        <dbReference type="EMBL" id="OIW26307.1"/>
    </source>
</evidence>
<proteinExistence type="predicted"/>
<feature type="transmembrane region" description="Helical" evidence="6">
    <location>
        <begin position="204"/>
        <end position="225"/>
    </location>
</feature>
<dbReference type="GO" id="GO:0022857">
    <property type="term" value="F:transmembrane transporter activity"/>
    <property type="evidence" value="ECO:0007669"/>
    <property type="project" value="InterPro"/>
</dbReference>
<reference evidence="7 8" key="1">
    <citation type="submission" date="2016-10" db="EMBL/GenBank/DDBJ databases">
        <title>Draft genome sequence of Coniochaeta ligniaria NRRL30616, a lignocellulolytic fungus for bioabatement of inhibitors in plant biomass hydrolysates.</title>
        <authorList>
            <consortium name="DOE Joint Genome Institute"/>
            <person name="Jimenez D.J."/>
            <person name="Hector R.E."/>
            <person name="Riley R."/>
            <person name="Sun H."/>
            <person name="Grigoriev I.V."/>
            <person name="Van Elsas J.D."/>
            <person name="Nichols N.N."/>
        </authorList>
    </citation>
    <scope>NUCLEOTIDE SEQUENCE [LARGE SCALE GENOMIC DNA]</scope>
    <source>
        <strain evidence="7 8">NRRL 30616</strain>
    </source>
</reference>
<dbReference type="OrthoDB" id="3257095at2759"/>
<feature type="transmembrane region" description="Helical" evidence="6">
    <location>
        <begin position="450"/>
        <end position="476"/>
    </location>
</feature>